<proteinExistence type="predicted"/>
<dbReference type="InterPro" id="IPR001878">
    <property type="entry name" value="Znf_CCHC"/>
</dbReference>
<feature type="domain" description="DWNN" evidence="9">
    <location>
        <begin position="5"/>
        <end position="78"/>
    </location>
</feature>
<evidence type="ECO:0000256" key="4">
    <source>
        <dbReference type="ARBA" id="ARBA00022833"/>
    </source>
</evidence>
<keyword evidence="3 6" id="KW-0863">Zinc-finger</keyword>
<dbReference type="Gene3D" id="3.10.20.90">
    <property type="entry name" value="Phosphatidylinositol 3-kinase Catalytic Subunit, Chain A, domain 1"/>
    <property type="match status" value="1"/>
</dbReference>
<evidence type="ECO:0000259" key="8">
    <source>
        <dbReference type="PROSITE" id="PS50158"/>
    </source>
</evidence>
<dbReference type="PANTHER" id="PTHR15439">
    <property type="entry name" value="RETINOBLASTOMA-BINDING PROTEIN 6"/>
    <property type="match status" value="1"/>
</dbReference>
<dbReference type="InterPro" id="IPR014891">
    <property type="entry name" value="DWNN_domain"/>
</dbReference>
<sequence length="624" mass="68143">MSSSVFFRFKNQKDVQRVTFDGTGISVFELKRDIINMSRLGDGTDFDFNIYNLDTNEEYNDDTSIISRGTTVLARRLPATKPGAGRAARYVSGKMPVMAKNQHRIESSKPAAASGTPMGNGAPQDLNPNMTEEEKIAAMFQAGGAQWEQQQQEMANQKAVHRTGGFQKTANVPDKPLPPGYTCHRCGEKGHWIQACPTNNDPNFDGRPKFRRTTGIPRSFLKVVEKPTALSSDGTIDVSQLPAGVMYTATGEWVVAKPDEAAWEKFQAKAKAAADKAEAANTDSQELSERGLECPIDKRMFVDPMKTPCCGKTYCRDCIENALLENDFVCPGCSSDNTLVDNLIPDEEAVDKIKAYQEDKAKMKLEKEKEKSATPPPTTEQQPTSESAASDRKSDSPKPASVNGEKSATATPQINAATESKKRPAEDELDNTRIPTGPAAMRKQNNASQPPAQGGAFDQNNFIQSMNALANQQGGMPGMGGFNPAMGMGFPGMMGMPMNMMGMPNQMMMNGGWGGMGFMNGMNAMNGMGGMNGMGFPQQQQHQRGGNMYGGGYNNQIMGQNGGYGQCQGQGQQWQGNQNWNNANNNIQQQGAEGDDGAYIRRPVNPHRHQARNRRQRSVDYREM</sequence>
<dbReference type="SUPFAM" id="SSF57756">
    <property type="entry name" value="Retrovirus zinc finger-like domains"/>
    <property type="match status" value="1"/>
</dbReference>
<keyword evidence="4" id="KW-0862">Zinc</keyword>
<keyword evidence="11" id="KW-1185">Reference proteome</keyword>
<evidence type="ECO:0008006" key="12">
    <source>
        <dbReference type="Google" id="ProtNLM"/>
    </source>
</evidence>
<protein>
    <recommendedName>
        <fullName evidence="12">DWNN-domain-containing protein</fullName>
    </recommendedName>
</protein>
<dbReference type="Proteomes" id="UP001341245">
    <property type="component" value="Unassembled WGS sequence"/>
</dbReference>
<dbReference type="EMBL" id="JASGXD010000003">
    <property type="protein sequence ID" value="KAK6006859.1"/>
    <property type="molecule type" value="Genomic_DNA"/>
</dbReference>
<dbReference type="Pfam" id="PF08783">
    <property type="entry name" value="DWNN"/>
    <property type="match status" value="1"/>
</dbReference>
<dbReference type="InterPro" id="IPR025829">
    <property type="entry name" value="Zn_knuckle_CX2CX3GHX4C"/>
</dbReference>
<evidence type="ECO:0000256" key="3">
    <source>
        <dbReference type="ARBA" id="ARBA00022771"/>
    </source>
</evidence>
<accession>A0ABR0TR09</accession>
<comment type="subcellular location">
    <subcellularLocation>
        <location evidence="1">Nucleus</location>
    </subcellularLocation>
</comment>
<keyword evidence="5" id="KW-0539">Nucleus</keyword>
<dbReference type="PROSITE" id="PS50158">
    <property type="entry name" value="ZF_CCHC"/>
    <property type="match status" value="1"/>
</dbReference>
<evidence type="ECO:0000256" key="6">
    <source>
        <dbReference type="PROSITE-ProRule" id="PRU00047"/>
    </source>
</evidence>
<dbReference type="SUPFAM" id="SSF57850">
    <property type="entry name" value="RING/U-box"/>
    <property type="match status" value="1"/>
</dbReference>
<dbReference type="SMART" id="SM01180">
    <property type="entry name" value="DWNN"/>
    <property type="match status" value="1"/>
</dbReference>
<dbReference type="CDD" id="cd16620">
    <property type="entry name" value="vRING-HC-C4C4_RBBP6"/>
    <property type="match status" value="1"/>
</dbReference>
<comment type="caution">
    <text evidence="10">The sequence shown here is derived from an EMBL/GenBank/DDBJ whole genome shotgun (WGS) entry which is preliminary data.</text>
</comment>
<feature type="region of interest" description="Disordered" evidence="7">
    <location>
        <begin position="364"/>
        <end position="458"/>
    </location>
</feature>
<evidence type="ECO:0000256" key="5">
    <source>
        <dbReference type="ARBA" id="ARBA00023242"/>
    </source>
</evidence>
<dbReference type="Gene3D" id="3.30.40.10">
    <property type="entry name" value="Zinc/RING finger domain, C3HC4 (zinc finger)"/>
    <property type="match status" value="1"/>
</dbReference>
<reference evidence="10 11" key="1">
    <citation type="submission" date="2023-11" db="EMBL/GenBank/DDBJ databases">
        <title>Draft genome sequence and annotation of the polyextremotolerant black yeast-like fungus Aureobasidium pullulans NRRL 62042.</title>
        <authorList>
            <person name="Dielentheis-Frenken M.R.E."/>
            <person name="Wibberg D."/>
            <person name="Blank L.M."/>
            <person name="Tiso T."/>
        </authorList>
    </citation>
    <scope>NUCLEOTIDE SEQUENCE [LARGE SCALE GENOMIC DNA]</scope>
    <source>
        <strain evidence="10 11">NRRL 62042</strain>
    </source>
</reference>
<dbReference type="InterPro" id="IPR033489">
    <property type="entry name" value="RBBP6"/>
</dbReference>
<evidence type="ECO:0000313" key="11">
    <source>
        <dbReference type="Proteomes" id="UP001341245"/>
    </source>
</evidence>
<keyword evidence="2" id="KW-0479">Metal-binding</keyword>
<gene>
    <name evidence="10" type="ORF">QM012_005867</name>
</gene>
<dbReference type="Pfam" id="PF13696">
    <property type="entry name" value="zf-CCHC_2"/>
    <property type="match status" value="1"/>
</dbReference>
<feature type="domain" description="CCHC-type" evidence="8">
    <location>
        <begin position="183"/>
        <end position="197"/>
    </location>
</feature>
<evidence type="ECO:0000256" key="1">
    <source>
        <dbReference type="ARBA" id="ARBA00004123"/>
    </source>
</evidence>
<dbReference type="Gene3D" id="4.10.60.10">
    <property type="entry name" value="Zinc finger, CCHC-type"/>
    <property type="match status" value="1"/>
</dbReference>
<feature type="compositionally biased region" description="Basic residues" evidence="7">
    <location>
        <begin position="604"/>
        <end position="616"/>
    </location>
</feature>
<evidence type="ECO:0000313" key="10">
    <source>
        <dbReference type="EMBL" id="KAK6006859.1"/>
    </source>
</evidence>
<organism evidence="10 11">
    <name type="scientific">Aureobasidium pullulans</name>
    <name type="common">Black yeast</name>
    <name type="synonym">Pullularia pullulans</name>
    <dbReference type="NCBI Taxonomy" id="5580"/>
    <lineage>
        <taxon>Eukaryota</taxon>
        <taxon>Fungi</taxon>
        <taxon>Dikarya</taxon>
        <taxon>Ascomycota</taxon>
        <taxon>Pezizomycotina</taxon>
        <taxon>Dothideomycetes</taxon>
        <taxon>Dothideomycetidae</taxon>
        <taxon>Dothideales</taxon>
        <taxon>Saccotheciaceae</taxon>
        <taxon>Aureobasidium</taxon>
    </lineage>
</organism>
<feature type="region of interest" description="Disordered" evidence="7">
    <location>
        <begin position="568"/>
        <end position="624"/>
    </location>
</feature>
<evidence type="ECO:0000256" key="2">
    <source>
        <dbReference type="ARBA" id="ARBA00022723"/>
    </source>
</evidence>
<evidence type="ECO:0000256" key="7">
    <source>
        <dbReference type="SAM" id="MobiDB-lite"/>
    </source>
</evidence>
<dbReference type="InterPro" id="IPR036875">
    <property type="entry name" value="Znf_CCHC_sf"/>
</dbReference>
<dbReference type="PANTHER" id="PTHR15439:SF0">
    <property type="entry name" value="CELL DIVISION CYCLE AND APOPTOSIS REGULATOR PROTEIN 1-RELATED"/>
    <property type="match status" value="1"/>
</dbReference>
<evidence type="ECO:0000259" key="9">
    <source>
        <dbReference type="PROSITE" id="PS51282"/>
    </source>
</evidence>
<dbReference type="PROSITE" id="PS51282">
    <property type="entry name" value="DWNN"/>
    <property type="match status" value="1"/>
</dbReference>
<feature type="compositionally biased region" description="Low complexity" evidence="7">
    <location>
        <begin position="569"/>
        <end position="591"/>
    </location>
</feature>
<dbReference type="InterPro" id="IPR013083">
    <property type="entry name" value="Znf_RING/FYVE/PHD"/>
</dbReference>
<name>A0ABR0TR09_AURPU</name>
<feature type="compositionally biased region" description="Polar residues" evidence="7">
    <location>
        <begin position="404"/>
        <end position="418"/>
    </location>
</feature>